<dbReference type="EMBL" id="JAIWYP010000005">
    <property type="protein sequence ID" value="KAH3827952.1"/>
    <property type="molecule type" value="Genomic_DNA"/>
</dbReference>
<proteinExistence type="predicted"/>
<evidence type="ECO:0000313" key="2">
    <source>
        <dbReference type="Proteomes" id="UP000828390"/>
    </source>
</evidence>
<protein>
    <submittedName>
        <fullName evidence="1">Uncharacterized protein</fullName>
    </submittedName>
</protein>
<accession>A0A9D4H442</accession>
<dbReference type="AlphaFoldDB" id="A0A9D4H442"/>
<sequence length="61" mass="6448">MISVVNNGLPPSPSLSQERQLQSDFLDVVSDGVDVTVNDVQGRKLATLLCLNASGSFNLST</sequence>
<comment type="caution">
    <text evidence="1">The sequence shown here is derived from an EMBL/GenBank/DDBJ whole genome shotgun (WGS) entry which is preliminary data.</text>
</comment>
<dbReference type="Proteomes" id="UP000828390">
    <property type="component" value="Unassembled WGS sequence"/>
</dbReference>
<evidence type="ECO:0000313" key="1">
    <source>
        <dbReference type="EMBL" id="KAH3827952.1"/>
    </source>
</evidence>
<keyword evidence="2" id="KW-1185">Reference proteome</keyword>
<reference evidence="1" key="1">
    <citation type="journal article" date="2019" name="bioRxiv">
        <title>The Genome of the Zebra Mussel, Dreissena polymorpha: A Resource for Invasive Species Research.</title>
        <authorList>
            <person name="McCartney M.A."/>
            <person name="Auch B."/>
            <person name="Kono T."/>
            <person name="Mallez S."/>
            <person name="Zhang Y."/>
            <person name="Obille A."/>
            <person name="Becker A."/>
            <person name="Abrahante J.E."/>
            <person name="Garbe J."/>
            <person name="Badalamenti J.P."/>
            <person name="Herman A."/>
            <person name="Mangelson H."/>
            <person name="Liachko I."/>
            <person name="Sullivan S."/>
            <person name="Sone E.D."/>
            <person name="Koren S."/>
            <person name="Silverstein K.A.T."/>
            <person name="Beckman K.B."/>
            <person name="Gohl D.M."/>
        </authorList>
    </citation>
    <scope>NUCLEOTIDE SEQUENCE</scope>
    <source>
        <strain evidence="1">Duluth1</strain>
        <tissue evidence="1">Whole animal</tissue>
    </source>
</reference>
<gene>
    <name evidence="1" type="ORF">DPMN_129898</name>
</gene>
<name>A0A9D4H442_DREPO</name>
<reference evidence="1" key="2">
    <citation type="submission" date="2020-11" db="EMBL/GenBank/DDBJ databases">
        <authorList>
            <person name="McCartney M.A."/>
            <person name="Auch B."/>
            <person name="Kono T."/>
            <person name="Mallez S."/>
            <person name="Becker A."/>
            <person name="Gohl D.M."/>
            <person name="Silverstein K.A.T."/>
            <person name="Koren S."/>
            <person name="Bechman K.B."/>
            <person name="Herman A."/>
            <person name="Abrahante J.E."/>
            <person name="Garbe J."/>
        </authorList>
    </citation>
    <scope>NUCLEOTIDE SEQUENCE</scope>
    <source>
        <strain evidence="1">Duluth1</strain>
        <tissue evidence="1">Whole animal</tissue>
    </source>
</reference>
<organism evidence="1 2">
    <name type="scientific">Dreissena polymorpha</name>
    <name type="common">Zebra mussel</name>
    <name type="synonym">Mytilus polymorpha</name>
    <dbReference type="NCBI Taxonomy" id="45954"/>
    <lineage>
        <taxon>Eukaryota</taxon>
        <taxon>Metazoa</taxon>
        <taxon>Spiralia</taxon>
        <taxon>Lophotrochozoa</taxon>
        <taxon>Mollusca</taxon>
        <taxon>Bivalvia</taxon>
        <taxon>Autobranchia</taxon>
        <taxon>Heteroconchia</taxon>
        <taxon>Euheterodonta</taxon>
        <taxon>Imparidentia</taxon>
        <taxon>Neoheterodontei</taxon>
        <taxon>Myida</taxon>
        <taxon>Dreissenoidea</taxon>
        <taxon>Dreissenidae</taxon>
        <taxon>Dreissena</taxon>
    </lineage>
</organism>